<comment type="similarity">
    <text evidence="2">Belongs to the glycosyl hydrolase 3 family.</text>
</comment>
<dbReference type="PANTHER" id="PTHR30480">
    <property type="entry name" value="BETA-HEXOSAMINIDASE-RELATED"/>
    <property type="match status" value="1"/>
</dbReference>
<dbReference type="GO" id="GO:0005975">
    <property type="term" value="P:carbohydrate metabolic process"/>
    <property type="evidence" value="ECO:0007669"/>
    <property type="project" value="InterPro"/>
</dbReference>
<dbReference type="Proteomes" id="UP000677305">
    <property type="component" value="Chromosome"/>
</dbReference>
<dbReference type="Pfam" id="PF00933">
    <property type="entry name" value="Glyco_hydro_3"/>
    <property type="match status" value="1"/>
</dbReference>
<keyword evidence="4 7" id="KW-0378">Hydrolase</keyword>
<comment type="catalytic activity">
    <reaction evidence="1">
        <text>Hydrolysis of terminal non-reducing N-acetyl-D-hexosamine residues in N-acetyl-beta-D-hexosaminides.</text>
        <dbReference type="EC" id="3.2.1.52"/>
    </reaction>
</comment>
<dbReference type="EMBL" id="CP058561">
    <property type="protein sequence ID" value="QUH28724.1"/>
    <property type="molecule type" value="Genomic_DNA"/>
</dbReference>
<accession>A0A8J8M9C7</accession>
<dbReference type="Gene3D" id="3.40.50.1700">
    <property type="entry name" value="Glycoside hydrolase family 3 C-terminal domain"/>
    <property type="match status" value="1"/>
</dbReference>
<dbReference type="AlphaFoldDB" id="A0A8J8M9C7"/>
<dbReference type="GO" id="GO:0004563">
    <property type="term" value="F:beta-N-acetylhexosaminidase activity"/>
    <property type="evidence" value="ECO:0007669"/>
    <property type="project" value="UniProtKB-EC"/>
</dbReference>
<dbReference type="SUPFAM" id="SSF51445">
    <property type="entry name" value="(Trans)glycosidases"/>
    <property type="match status" value="1"/>
</dbReference>
<dbReference type="EC" id="3.2.1.52" evidence="3"/>
<dbReference type="InterPro" id="IPR001764">
    <property type="entry name" value="Glyco_hydro_3_N"/>
</dbReference>
<keyword evidence="8" id="KW-1185">Reference proteome</keyword>
<evidence type="ECO:0000256" key="1">
    <source>
        <dbReference type="ARBA" id="ARBA00001231"/>
    </source>
</evidence>
<evidence type="ECO:0000313" key="7">
    <source>
        <dbReference type="EMBL" id="QUH28724.1"/>
    </source>
</evidence>
<dbReference type="InterPro" id="IPR036962">
    <property type="entry name" value="Glyco_hydro_3_N_sf"/>
</dbReference>
<dbReference type="KEGG" id="vgu:HYG85_07280"/>
<evidence type="ECO:0000256" key="5">
    <source>
        <dbReference type="ARBA" id="ARBA00023295"/>
    </source>
</evidence>
<keyword evidence="5" id="KW-0326">Glycosidase</keyword>
<dbReference type="InterPro" id="IPR017853">
    <property type="entry name" value="GH"/>
</dbReference>
<evidence type="ECO:0000256" key="3">
    <source>
        <dbReference type="ARBA" id="ARBA00012663"/>
    </source>
</evidence>
<organism evidence="7 8">
    <name type="scientific">Vallitalea guaymasensis</name>
    <dbReference type="NCBI Taxonomy" id="1185412"/>
    <lineage>
        <taxon>Bacteria</taxon>
        <taxon>Bacillati</taxon>
        <taxon>Bacillota</taxon>
        <taxon>Clostridia</taxon>
        <taxon>Lachnospirales</taxon>
        <taxon>Vallitaleaceae</taxon>
        <taxon>Vallitalea</taxon>
    </lineage>
</organism>
<sequence>MINVDKILAEMTLKEKIAQMYLQYYQGYDDLPENLKELNRKNLLGGVIFFSGNNVRDIDQLHNMTKKIQSYAKENKYNLPFLLTIDQEGGQLTAIFNGTTIFPGNMSMGFANDENLAYLQGKHVGKELKYAGINICYAPVLDVDYDVKNGVPVVDNRRFSTEPQVVADMGSSFIKGLEDEGILACGKHFPGMRITKVDTHFQVDRSPYDKERLKNVEILPFRKAIEKGVSCIMTHHGIFEALDHEYPASLSKKILTYLREDLGFQGLIVSDDLIMKAVLNEYGEKESIKLAINAGIDLIISTCASEWFVDYVYDCVINGEIEQSKIEESVKRILEYKKKANVGEIPDKKEYDSNYGKELSAKIAAKGLILYKGNQEELPIRIDKKDKIGIILGNPARLVMSDATNLYDISLKDIIKKKGYHRNIKEAIMPWHPTDEEIISLADVGIISDVLIFTTVNAYRFDRQIEVLKEFRKFCPTKKVISIATRSPMDAKILAEYSDYVIITGGLTPSILEGVSNAIFGKEKFEYNKAKEFFCR</sequence>
<evidence type="ECO:0000256" key="2">
    <source>
        <dbReference type="ARBA" id="ARBA00005336"/>
    </source>
</evidence>
<evidence type="ECO:0000259" key="6">
    <source>
        <dbReference type="Pfam" id="PF00933"/>
    </source>
</evidence>
<evidence type="ECO:0000313" key="8">
    <source>
        <dbReference type="Proteomes" id="UP000677305"/>
    </source>
</evidence>
<evidence type="ECO:0000256" key="4">
    <source>
        <dbReference type="ARBA" id="ARBA00022801"/>
    </source>
</evidence>
<dbReference type="RefSeq" id="WP_212692936.1">
    <property type="nucleotide sequence ID" value="NZ_CP058561.1"/>
</dbReference>
<protein>
    <recommendedName>
        <fullName evidence="3">beta-N-acetylhexosaminidase</fullName>
        <ecNumber evidence="3">3.2.1.52</ecNumber>
    </recommendedName>
</protein>
<dbReference type="GO" id="GO:0009254">
    <property type="term" value="P:peptidoglycan turnover"/>
    <property type="evidence" value="ECO:0007669"/>
    <property type="project" value="TreeGrafter"/>
</dbReference>
<name>A0A8J8M9C7_9FIRM</name>
<reference evidence="7 8" key="1">
    <citation type="submission" date="2020-07" db="EMBL/GenBank/DDBJ databases">
        <title>Vallitalea guaymasensis genome.</title>
        <authorList>
            <person name="Postec A."/>
        </authorList>
    </citation>
    <scope>NUCLEOTIDE SEQUENCE [LARGE SCALE GENOMIC DNA]</scope>
    <source>
        <strain evidence="7 8">Ra1766G1</strain>
    </source>
</reference>
<proteinExistence type="inferred from homology"/>
<dbReference type="PANTHER" id="PTHR30480:SF13">
    <property type="entry name" value="BETA-HEXOSAMINIDASE"/>
    <property type="match status" value="1"/>
</dbReference>
<feature type="domain" description="Glycoside hydrolase family 3 N-terminal" evidence="6">
    <location>
        <begin position="12"/>
        <end position="335"/>
    </location>
</feature>
<dbReference type="InterPro" id="IPR036881">
    <property type="entry name" value="Glyco_hydro_3_C_sf"/>
</dbReference>
<gene>
    <name evidence="7" type="ORF">HYG85_07280</name>
</gene>
<dbReference type="InterPro" id="IPR050226">
    <property type="entry name" value="NagZ_Beta-hexosaminidase"/>
</dbReference>
<dbReference type="Gene3D" id="3.20.20.300">
    <property type="entry name" value="Glycoside hydrolase, family 3, N-terminal domain"/>
    <property type="match status" value="1"/>
</dbReference>